<protein>
    <submittedName>
        <fullName evidence="1">Uncharacterized protein</fullName>
    </submittedName>
</protein>
<dbReference type="EMBL" id="CABVMM010000004">
    <property type="protein sequence ID" value="VVU99852.1"/>
    <property type="molecule type" value="Genomic_DNA"/>
</dbReference>
<comment type="caution">
    <text evidence="1">The sequence shown here is derived from an EMBL/GenBank/DDBJ whole genome shotgun (WGS) entry which is preliminary data.</text>
</comment>
<proteinExistence type="predicted"/>
<sequence length="35" mass="3939">MNKAQFTTSVTVAQIYNPKKTGIYTLFIVLTGIYI</sequence>
<accession>A0AC61Y630</accession>
<gene>
    <name evidence="1" type="ORF">FVB9532_01113</name>
</gene>
<organism evidence="1 2">
    <name type="scientific">Mesonia oceanica</name>
    <dbReference type="NCBI Taxonomy" id="2687242"/>
    <lineage>
        <taxon>Bacteria</taxon>
        <taxon>Pseudomonadati</taxon>
        <taxon>Bacteroidota</taxon>
        <taxon>Flavobacteriia</taxon>
        <taxon>Flavobacteriales</taxon>
        <taxon>Flavobacteriaceae</taxon>
        <taxon>Mesonia</taxon>
    </lineage>
</organism>
<dbReference type="Proteomes" id="UP000356253">
    <property type="component" value="Unassembled WGS sequence"/>
</dbReference>
<evidence type="ECO:0000313" key="1">
    <source>
        <dbReference type="EMBL" id="VVU99852.1"/>
    </source>
</evidence>
<reference evidence="1" key="1">
    <citation type="submission" date="2019-09" db="EMBL/GenBank/DDBJ databases">
        <authorList>
            <person name="Rodrigo-Torres L."/>
            <person name="Arahal R. D."/>
            <person name="Lucena T."/>
        </authorList>
    </citation>
    <scope>NUCLEOTIDE SEQUENCE</scope>
    <source>
        <strain evidence="1">ISS653</strain>
    </source>
</reference>
<keyword evidence="2" id="KW-1185">Reference proteome</keyword>
<name>A0AC61Y630_9FLAO</name>
<evidence type="ECO:0000313" key="2">
    <source>
        <dbReference type="Proteomes" id="UP000356253"/>
    </source>
</evidence>